<dbReference type="OrthoDB" id="6499973at2759"/>
<feature type="compositionally biased region" description="Polar residues" evidence="3">
    <location>
        <begin position="288"/>
        <end position="297"/>
    </location>
</feature>
<dbReference type="InterPro" id="IPR050327">
    <property type="entry name" value="Proton-linked_MCT"/>
</dbReference>
<sequence length="516" mass="57190">MSHRISRGPSSSLYVINNFANELHIHFRLRVTFIARILCISCLLICLSIKKDPKQLYRSETKTSIERHTVNEFDTEDEHEGGFWAWATVVSAFLLQCTGFGYSNAYGVYQDFYVREFLTTSTSSQISWIGSTQSFLMLTMGIFTGPLFDRGYCYHLIITGSILLISCLFLLSLAQPEKYYQVFLVQGLGVGIGSSLTYLPSMAVLAHHFKKPHTRARAMCIAVAGSSFGGLLHPIMLNYLFHRSSNPHADFVLGVRASAGVIAGLQVISILLLRTKYPNKNGDGIDSNATLEVTSEGSPHEKKGDRSMSRGLTNFGSTVKKFASDWPYVSMVFGLILYEMVFFFPCFYLQLDAITHGLNSSFAFFSLSILNGSSFVGRLVPGFFAKRFGVANMFLFSTFCVTIMMFCFVAVRTVTGVVIFAVLYGFFSGCFVTLMSPLLAQFAENPGELGARMGLCFAFTGMGSLIGTPISGALLTKNFIWWRPIIFNGLLCLTGFCAFTVCRILLGRRNGATWII</sequence>
<evidence type="ECO:0000259" key="5">
    <source>
        <dbReference type="PROSITE" id="PS50850"/>
    </source>
</evidence>
<feature type="transmembrane region" description="Helical" evidence="4">
    <location>
        <begin position="362"/>
        <end position="381"/>
    </location>
</feature>
<dbReference type="SUPFAM" id="SSF103473">
    <property type="entry name" value="MFS general substrate transporter"/>
    <property type="match status" value="1"/>
</dbReference>
<evidence type="ECO:0000256" key="2">
    <source>
        <dbReference type="ARBA" id="ARBA00006727"/>
    </source>
</evidence>
<feature type="transmembrane region" description="Helical" evidence="4">
    <location>
        <begin position="253"/>
        <end position="273"/>
    </location>
</feature>
<comment type="similarity">
    <text evidence="2">Belongs to the major facilitator superfamily. Monocarboxylate porter (TC 2.A.1.13) family.</text>
</comment>
<keyword evidence="4" id="KW-0812">Transmembrane</keyword>
<feature type="compositionally biased region" description="Basic and acidic residues" evidence="3">
    <location>
        <begin position="298"/>
        <end position="308"/>
    </location>
</feature>
<dbReference type="Gene3D" id="1.20.1250.20">
    <property type="entry name" value="MFS general substrate transporter like domains"/>
    <property type="match status" value="1"/>
</dbReference>
<feature type="transmembrane region" description="Helical" evidence="4">
    <location>
        <begin position="393"/>
        <end position="411"/>
    </location>
</feature>
<comment type="caution">
    <text evidence="6">The sequence shown here is derived from an EMBL/GenBank/DDBJ whole genome shotgun (WGS) entry which is preliminary data.</text>
</comment>
<accession>A0A286UEN0</accession>
<feature type="region of interest" description="Disordered" evidence="3">
    <location>
        <begin position="288"/>
        <end position="309"/>
    </location>
</feature>
<feature type="transmembrane region" description="Helical" evidence="4">
    <location>
        <begin position="417"/>
        <end position="443"/>
    </location>
</feature>
<dbReference type="InterPro" id="IPR020846">
    <property type="entry name" value="MFS_dom"/>
</dbReference>
<evidence type="ECO:0000313" key="7">
    <source>
        <dbReference type="Proteomes" id="UP000217199"/>
    </source>
</evidence>
<gene>
    <name evidence="6" type="ORF">PNOK_0652600</name>
</gene>
<feature type="transmembrane region" description="Helical" evidence="4">
    <location>
        <begin position="125"/>
        <end position="145"/>
    </location>
</feature>
<feature type="transmembrane region" description="Helical" evidence="4">
    <location>
        <begin position="455"/>
        <end position="475"/>
    </location>
</feature>
<dbReference type="InterPro" id="IPR036259">
    <property type="entry name" value="MFS_trans_sf"/>
</dbReference>
<dbReference type="STRING" id="2282107.A0A286UEN0"/>
<proteinExistence type="inferred from homology"/>
<name>A0A286UEN0_9AGAM</name>
<feature type="transmembrane region" description="Helical" evidence="4">
    <location>
        <begin position="481"/>
        <end position="506"/>
    </location>
</feature>
<dbReference type="GO" id="GO:0022857">
    <property type="term" value="F:transmembrane transporter activity"/>
    <property type="evidence" value="ECO:0007669"/>
    <property type="project" value="InterPro"/>
</dbReference>
<feature type="transmembrane region" description="Helical" evidence="4">
    <location>
        <begin position="27"/>
        <end position="49"/>
    </location>
</feature>
<dbReference type="PANTHER" id="PTHR11360:SF234">
    <property type="entry name" value="MFS-TYPE TRANSPORTER DBAD-RELATED"/>
    <property type="match status" value="1"/>
</dbReference>
<organism evidence="6 7">
    <name type="scientific">Pyrrhoderma noxium</name>
    <dbReference type="NCBI Taxonomy" id="2282107"/>
    <lineage>
        <taxon>Eukaryota</taxon>
        <taxon>Fungi</taxon>
        <taxon>Dikarya</taxon>
        <taxon>Basidiomycota</taxon>
        <taxon>Agaricomycotina</taxon>
        <taxon>Agaricomycetes</taxon>
        <taxon>Hymenochaetales</taxon>
        <taxon>Hymenochaetaceae</taxon>
        <taxon>Pyrrhoderma</taxon>
    </lineage>
</organism>
<evidence type="ECO:0000256" key="1">
    <source>
        <dbReference type="ARBA" id="ARBA00004141"/>
    </source>
</evidence>
<dbReference type="PROSITE" id="PS50850">
    <property type="entry name" value="MFS"/>
    <property type="match status" value="1"/>
</dbReference>
<dbReference type="Proteomes" id="UP000217199">
    <property type="component" value="Unassembled WGS sequence"/>
</dbReference>
<feature type="transmembrane region" description="Helical" evidence="4">
    <location>
        <begin position="218"/>
        <end position="241"/>
    </location>
</feature>
<dbReference type="InParanoid" id="A0A286UEN0"/>
<dbReference type="InterPro" id="IPR011701">
    <property type="entry name" value="MFS"/>
</dbReference>
<feature type="transmembrane region" description="Helical" evidence="4">
    <location>
        <begin position="83"/>
        <end position="105"/>
    </location>
</feature>
<dbReference type="Pfam" id="PF07690">
    <property type="entry name" value="MFS_1"/>
    <property type="match status" value="1"/>
</dbReference>
<reference evidence="6 7" key="1">
    <citation type="journal article" date="2017" name="Mol. Ecol.">
        <title>Comparative and population genomic landscape of Phellinus noxius: A hypervariable fungus causing root rot in trees.</title>
        <authorList>
            <person name="Chung C.L."/>
            <person name="Lee T.J."/>
            <person name="Akiba M."/>
            <person name="Lee H.H."/>
            <person name="Kuo T.H."/>
            <person name="Liu D."/>
            <person name="Ke H.M."/>
            <person name="Yokoi T."/>
            <person name="Roa M.B."/>
            <person name="Lu M.J."/>
            <person name="Chang Y.Y."/>
            <person name="Ann P.J."/>
            <person name="Tsai J.N."/>
            <person name="Chen C.Y."/>
            <person name="Tzean S.S."/>
            <person name="Ota Y."/>
            <person name="Hattori T."/>
            <person name="Sahashi N."/>
            <person name="Liou R.F."/>
            <person name="Kikuchi T."/>
            <person name="Tsai I.J."/>
        </authorList>
    </citation>
    <scope>NUCLEOTIDE SEQUENCE [LARGE SCALE GENOMIC DNA]</scope>
    <source>
        <strain evidence="6 7">FFPRI411160</strain>
    </source>
</reference>
<evidence type="ECO:0000256" key="4">
    <source>
        <dbReference type="SAM" id="Phobius"/>
    </source>
</evidence>
<protein>
    <submittedName>
        <fullName evidence="6">MFS general substrate transporter</fullName>
    </submittedName>
</protein>
<keyword evidence="4" id="KW-0472">Membrane</keyword>
<dbReference type="AlphaFoldDB" id="A0A286UEN0"/>
<dbReference type="EMBL" id="NBII01000006">
    <property type="protein sequence ID" value="PAV18040.1"/>
    <property type="molecule type" value="Genomic_DNA"/>
</dbReference>
<feature type="transmembrane region" description="Helical" evidence="4">
    <location>
        <begin position="152"/>
        <end position="173"/>
    </location>
</feature>
<evidence type="ECO:0000256" key="3">
    <source>
        <dbReference type="SAM" id="MobiDB-lite"/>
    </source>
</evidence>
<keyword evidence="4" id="KW-1133">Transmembrane helix</keyword>
<feature type="transmembrane region" description="Helical" evidence="4">
    <location>
        <begin position="328"/>
        <end position="350"/>
    </location>
</feature>
<keyword evidence="7" id="KW-1185">Reference proteome</keyword>
<evidence type="ECO:0000313" key="6">
    <source>
        <dbReference type="EMBL" id="PAV18040.1"/>
    </source>
</evidence>
<dbReference type="PANTHER" id="PTHR11360">
    <property type="entry name" value="MONOCARBOXYLATE TRANSPORTER"/>
    <property type="match status" value="1"/>
</dbReference>
<dbReference type="GO" id="GO:0016020">
    <property type="term" value="C:membrane"/>
    <property type="evidence" value="ECO:0007669"/>
    <property type="project" value="UniProtKB-SubCell"/>
</dbReference>
<feature type="transmembrane region" description="Helical" evidence="4">
    <location>
        <begin position="179"/>
        <end position="206"/>
    </location>
</feature>
<comment type="subcellular location">
    <subcellularLocation>
        <location evidence="1">Membrane</location>
        <topology evidence="1">Multi-pass membrane protein</topology>
    </subcellularLocation>
</comment>
<feature type="domain" description="Major facilitator superfamily (MFS) profile" evidence="5">
    <location>
        <begin position="87"/>
        <end position="516"/>
    </location>
</feature>